<dbReference type="Gene3D" id="3.30.700.10">
    <property type="entry name" value="Glycoprotein, Type 4 Pilin"/>
    <property type="match status" value="1"/>
</dbReference>
<dbReference type="Pfam" id="PF07963">
    <property type="entry name" value="N_methyl"/>
    <property type="match status" value="1"/>
</dbReference>
<evidence type="ECO:0008006" key="4">
    <source>
        <dbReference type="Google" id="ProtNLM"/>
    </source>
</evidence>
<dbReference type="AlphaFoldDB" id="A0A1F5N229"/>
<name>A0A1F5N229_9BACT</name>
<dbReference type="Proteomes" id="UP000177057">
    <property type="component" value="Unassembled WGS sequence"/>
</dbReference>
<sequence length="190" mass="20195">MSCPVKLSVCRLPKYEPHPRGVSRSVSAIFHRGGGLMGFTLIELMIVVTIIAILTVIGITVFTSVQKNARDARRKADINAIANAMEANYDKTANPGEYAALVATFFSSGVIPSDPQKGTAICSGTTVRCYCASKSTTNNLTPAACAEVAAEADSTFPSATTLPGQTTGPYWMVCANLEGTPNHYCRQNIQ</sequence>
<dbReference type="InterPro" id="IPR012902">
    <property type="entry name" value="N_methyl_site"/>
</dbReference>
<dbReference type="STRING" id="1797794.A3H40_01510"/>
<reference evidence="2 3" key="1">
    <citation type="journal article" date="2016" name="Nat. Commun.">
        <title>Thousands of microbial genomes shed light on interconnected biogeochemical processes in an aquifer system.</title>
        <authorList>
            <person name="Anantharaman K."/>
            <person name="Brown C.T."/>
            <person name="Hug L.A."/>
            <person name="Sharon I."/>
            <person name="Castelle C.J."/>
            <person name="Probst A.J."/>
            <person name="Thomas B.C."/>
            <person name="Singh A."/>
            <person name="Wilkins M.J."/>
            <person name="Karaoz U."/>
            <person name="Brodie E.L."/>
            <person name="Williams K.H."/>
            <person name="Hubbard S.S."/>
            <person name="Banfield J.F."/>
        </authorList>
    </citation>
    <scope>NUCLEOTIDE SEQUENCE [LARGE SCALE GENOMIC DNA]</scope>
</reference>
<feature type="transmembrane region" description="Helical" evidence="1">
    <location>
        <begin position="44"/>
        <end position="65"/>
    </location>
</feature>
<dbReference type="SUPFAM" id="SSF54523">
    <property type="entry name" value="Pili subunits"/>
    <property type="match status" value="1"/>
</dbReference>
<evidence type="ECO:0000256" key="1">
    <source>
        <dbReference type="SAM" id="Phobius"/>
    </source>
</evidence>
<accession>A0A1F5N229</accession>
<keyword evidence="1" id="KW-0812">Transmembrane</keyword>
<proteinExistence type="predicted"/>
<keyword evidence="1" id="KW-1133">Transmembrane helix</keyword>
<protein>
    <recommendedName>
        <fullName evidence="4">Type II secretion system protein GspG C-terminal domain-containing protein</fullName>
    </recommendedName>
</protein>
<dbReference type="NCBIfam" id="TIGR02532">
    <property type="entry name" value="IV_pilin_GFxxxE"/>
    <property type="match status" value="1"/>
</dbReference>
<evidence type="ECO:0000313" key="3">
    <source>
        <dbReference type="Proteomes" id="UP000177057"/>
    </source>
</evidence>
<organism evidence="2 3">
    <name type="scientific">Candidatus Daviesbacteria bacterium RIFCSPLOWO2_02_FULL_38_15</name>
    <dbReference type="NCBI Taxonomy" id="1797794"/>
    <lineage>
        <taxon>Bacteria</taxon>
        <taxon>Candidatus Daviesiibacteriota</taxon>
    </lineage>
</organism>
<dbReference type="EMBL" id="MFDV01000015">
    <property type="protein sequence ID" value="OGE71668.1"/>
    <property type="molecule type" value="Genomic_DNA"/>
</dbReference>
<keyword evidence="1" id="KW-0472">Membrane</keyword>
<evidence type="ECO:0000313" key="2">
    <source>
        <dbReference type="EMBL" id="OGE71668.1"/>
    </source>
</evidence>
<dbReference type="InterPro" id="IPR045584">
    <property type="entry name" value="Pilin-like"/>
</dbReference>
<gene>
    <name evidence="2" type="ORF">A3H40_01510</name>
</gene>
<comment type="caution">
    <text evidence="2">The sequence shown here is derived from an EMBL/GenBank/DDBJ whole genome shotgun (WGS) entry which is preliminary data.</text>
</comment>